<protein>
    <submittedName>
        <fullName evidence="1">Uncharacterized protein</fullName>
    </submittedName>
</protein>
<dbReference type="InParanoid" id="A0A0C3GLE2"/>
<proteinExistence type="predicted"/>
<dbReference type="EMBL" id="KN832971">
    <property type="protein sequence ID" value="KIM91406.1"/>
    <property type="molecule type" value="Genomic_DNA"/>
</dbReference>
<reference evidence="2" key="2">
    <citation type="submission" date="2015-01" db="EMBL/GenBank/DDBJ databases">
        <title>Evolutionary Origins and Diversification of the Mycorrhizal Mutualists.</title>
        <authorList>
            <consortium name="DOE Joint Genome Institute"/>
            <consortium name="Mycorrhizal Genomics Consortium"/>
            <person name="Kohler A."/>
            <person name="Kuo A."/>
            <person name="Nagy L.G."/>
            <person name="Floudas D."/>
            <person name="Copeland A."/>
            <person name="Barry K.W."/>
            <person name="Cichocki N."/>
            <person name="Veneault-Fourrey C."/>
            <person name="LaButti K."/>
            <person name="Lindquist E.A."/>
            <person name="Lipzen A."/>
            <person name="Lundell T."/>
            <person name="Morin E."/>
            <person name="Murat C."/>
            <person name="Riley R."/>
            <person name="Ohm R."/>
            <person name="Sun H."/>
            <person name="Tunlid A."/>
            <person name="Henrissat B."/>
            <person name="Grigoriev I.V."/>
            <person name="Hibbett D.S."/>
            <person name="Martin F."/>
        </authorList>
    </citation>
    <scope>NUCLEOTIDE SEQUENCE [LARGE SCALE GENOMIC DNA]</scope>
    <source>
        <strain evidence="2">F 1598</strain>
    </source>
</reference>
<gene>
    <name evidence="1" type="ORF">PILCRDRAFT_602</name>
</gene>
<evidence type="ECO:0000313" key="1">
    <source>
        <dbReference type="EMBL" id="KIM91406.1"/>
    </source>
</evidence>
<organism evidence="1 2">
    <name type="scientific">Piloderma croceum (strain F 1598)</name>
    <dbReference type="NCBI Taxonomy" id="765440"/>
    <lineage>
        <taxon>Eukaryota</taxon>
        <taxon>Fungi</taxon>
        <taxon>Dikarya</taxon>
        <taxon>Basidiomycota</taxon>
        <taxon>Agaricomycotina</taxon>
        <taxon>Agaricomycetes</taxon>
        <taxon>Agaricomycetidae</taxon>
        <taxon>Atheliales</taxon>
        <taxon>Atheliaceae</taxon>
        <taxon>Piloderma</taxon>
    </lineage>
</organism>
<dbReference type="AlphaFoldDB" id="A0A0C3GLE2"/>
<dbReference type="HOGENOM" id="CLU_2688646_0_0_1"/>
<dbReference type="Proteomes" id="UP000054166">
    <property type="component" value="Unassembled WGS sequence"/>
</dbReference>
<reference evidence="1 2" key="1">
    <citation type="submission" date="2014-04" db="EMBL/GenBank/DDBJ databases">
        <authorList>
            <consortium name="DOE Joint Genome Institute"/>
            <person name="Kuo A."/>
            <person name="Tarkka M."/>
            <person name="Buscot F."/>
            <person name="Kohler A."/>
            <person name="Nagy L.G."/>
            <person name="Floudas D."/>
            <person name="Copeland A."/>
            <person name="Barry K.W."/>
            <person name="Cichocki N."/>
            <person name="Veneault-Fourrey C."/>
            <person name="LaButti K."/>
            <person name="Lindquist E.A."/>
            <person name="Lipzen A."/>
            <person name="Lundell T."/>
            <person name="Morin E."/>
            <person name="Murat C."/>
            <person name="Sun H."/>
            <person name="Tunlid A."/>
            <person name="Henrissat B."/>
            <person name="Grigoriev I.V."/>
            <person name="Hibbett D.S."/>
            <person name="Martin F."/>
            <person name="Nordberg H.P."/>
            <person name="Cantor M.N."/>
            <person name="Hua S.X."/>
        </authorList>
    </citation>
    <scope>NUCLEOTIDE SEQUENCE [LARGE SCALE GENOMIC DNA]</scope>
    <source>
        <strain evidence="1 2">F 1598</strain>
    </source>
</reference>
<name>A0A0C3GLE2_PILCF</name>
<keyword evidence="2" id="KW-1185">Reference proteome</keyword>
<sequence>MLSSPSASDLYTLFLGCDANFQLLKRVLSDAADVDTLPSVGYFVLERSPDNVANPVVIPKSHLPAHASPCTSTS</sequence>
<evidence type="ECO:0000313" key="2">
    <source>
        <dbReference type="Proteomes" id="UP000054166"/>
    </source>
</evidence>
<accession>A0A0C3GLE2</accession>